<evidence type="ECO:0000313" key="1">
    <source>
        <dbReference type="EMBL" id="MBJ3775512.1"/>
    </source>
</evidence>
<keyword evidence="2" id="KW-1185">Reference proteome</keyword>
<dbReference type="Proteomes" id="UP000609531">
    <property type="component" value="Unassembled WGS sequence"/>
</dbReference>
<organism evidence="1 2">
    <name type="scientific">Acuticoccus mangrovi</name>
    <dbReference type="NCBI Taxonomy" id="2796142"/>
    <lineage>
        <taxon>Bacteria</taxon>
        <taxon>Pseudomonadati</taxon>
        <taxon>Pseudomonadota</taxon>
        <taxon>Alphaproteobacteria</taxon>
        <taxon>Hyphomicrobiales</taxon>
        <taxon>Amorphaceae</taxon>
        <taxon>Acuticoccus</taxon>
    </lineage>
</organism>
<reference evidence="1" key="1">
    <citation type="submission" date="2020-12" db="EMBL/GenBank/DDBJ databases">
        <title>Bacterial taxonomy.</title>
        <authorList>
            <person name="Pan X."/>
        </authorList>
    </citation>
    <scope>NUCLEOTIDE SEQUENCE</scope>
    <source>
        <strain evidence="1">B2012</strain>
    </source>
</reference>
<dbReference type="EMBL" id="JAEKJA010000005">
    <property type="protein sequence ID" value="MBJ3775512.1"/>
    <property type="molecule type" value="Genomic_DNA"/>
</dbReference>
<comment type="caution">
    <text evidence="1">The sequence shown here is derived from an EMBL/GenBank/DDBJ whole genome shotgun (WGS) entry which is preliminary data.</text>
</comment>
<name>A0A934MCQ1_9HYPH</name>
<dbReference type="AlphaFoldDB" id="A0A934MCQ1"/>
<evidence type="ECO:0000313" key="2">
    <source>
        <dbReference type="Proteomes" id="UP000609531"/>
    </source>
</evidence>
<evidence type="ECO:0008006" key="3">
    <source>
        <dbReference type="Google" id="ProtNLM"/>
    </source>
</evidence>
<protein>
    <recommendedName>
        <fullName evidence="3">Gluconate 2-dehydrogenase subunit 3 family protein</fullName>
    </recommendedName>
</protein>
<accession>A0A934MCQ1</accession>
<sequence>MAIAHKDPKLPPPEPIPEGPEWIEELGPFASVGETLAVLARTLCPHDSLPERCYRRVVRAQDRIAAETQALGVTVRDFCALLDSRMPLPFAELSESYRVNILKTLENEPAFIFLQRSTVRFLYDDVEVWEAFGYEGASVHLGGYIHRGFDDLDWLPNPPSGD</sequence>
<dbReference type="RefSeq" id="WP_198881402.1">
    <property type="nucleotide sequence ID" value="NZ_JAEKJA010000005.1"/>
</dbReference>
<gene>
    <name evidence="1" type="ORF">JCR33_07445</name>
</gene>
<proteinExistence type="predicted"/>